<dbReference type="AlphaFoldDB" id="A0AAP0IAL7"/>
<comment type="caution">
    <text evidence="1">The sequence shown here is derived from an EMBL/GenBank/DDBJ whole genome shotgun (WGS) entry which is preliminary data.</text>
</comment>
<reference evidence="1 2" key="1">
    <citation type="submission" date="2024-01" db="EMBL/GenBank/DDBJ databases">
        <title>Genome assemblies of Stephania.</title>
        <authorList>
            <person name="Yang L."/>
        </authorList>
    </citation>
    <scope>NUCLEOTIDE SEQUENCE [LARGE SCALE GENOMIC DNA]</scope>
    <source>
        <strain evidence="1">JXDWG</strain>
        <tissue evidence="1">Leaf</tissue>
    </source>
</reference>
<accession>A0AAP0IAL7</accession>
<organism evidence="1 2">
    <name type="scientific">Stephania cephalantha</name>
    <dbReference type="NCBI Taxonomy" id="152367"/>
    <lineage>
        <taxon>Eukaryota</taxon>
        <taxon>Viridiplantae</taxon>
        <taxon>Streptophyta</taxon>
        <taxon>Embryophyta</taxon>
        <taxon>Tracheophyta</taxon>
        <taxon>Spermatophyta</taxon>
        <taxon>Magnoliopsida</taxon>
        <taxon>Ranunculales</taxon>
        <taxon>Menispermaceae</taxon>
        <taxon>Menispermoideae</taxon>
        <taxon>Cissampelideae</taxon>
        <taxon>Stephania</taxon>
    </lineage>
</organism>
<protein>
    <submittedName>
        <fullName evidence="1">Uncharacterized protein</fullName>
    </submittedName>
</protein>
<dbReference type="Proteomes" id="UP001419268">
    <property type="component" value="Unassembled WGS sequence"/>
</dbReference>
<sequence>MTKDKKMLREINKTTTDRMANLLVVNKLPPKLSPDGTIHHQKVILADEEGNKVQAQYLIEMPHCMIKYSKSTTFILYQMLLSIQSMLNSGVS</sequence>
<gene>
    <name evidence="1" type="ORF">Scep_019327</name>
</gene>
<proteinExistence type="predicted"/>
<dbReference type="EMBL" id="JBBNAG010000008">
    <property type="protein sequence ID" value="KAK9111808.1"/>
    <property type="molecule type" value="Genomic_DNA"/>
</dbReference>
<evidence type="ECO:0000313" key="1">
    <source>
        <dbReference type="EMBL" id="KAK9111808.1"/>
    </source>
</evidence>
<evidence type="ECO:0000313" key="2">
    <source>
        <dbReference type="Proteomes" id="UP001419268"/>
    </source>
</evidence>
<keyword evidence="2" id="KW-1185">Reference proteome</keyword>
<name>A0AAP0IAL7_9MAGN</name>